<reference evidence="1 3" key="2">
    <citation type="journal article" date="2018" name="Plant J.">
        <title>The Physcomitrella patens chromosome-scale assembly reveals moss genome structure and evolution.</title>
        <authorList>
            <person name="Lang D."/>
            <person name="Ullrich K.K."/>
            <person name="Murat F."/>
            <person name="Fuchs J."/>
            <person name="Jenkins J."/>
            <person name="Haas F.B."/>
            <person name="Piednoel M."/>
            <person name="Gundlach H."/>
            <person name="Van Bel M."/>
            <person name="Meyberg R."/>
            <person name="Vives C."/>
            <person name="Morata J."/>
            <person name="Symeonidi A."/>
            <person name="Hiss M."/>
            <person name="Muchero W."/>
            <person name="Kamisugi Y."/>
            <person name="Saleh O."/>
            <person name="Blanc G."/>
            <person name="Decker E.L."/>
            <person name="van Gessel N."/>
            <person name="Grimwood J."/>
            <person name="Hayes R.D."/>
            <person name="Graham S.W."/>
            <person name="Gunter L.E."/>
            <person name="McDaniel S.F."/>
            <person name="Hoernstein S.N.W."/>
            <person name="Larsson A."/>
            <person name="Li F.W."/>
            <person name="Perroud P.F."/>
            <person name="Phillips J."/>
            <person name="Ranjan P."/>
            <person name="Rokshar D.S."/>
            <person name="Rothfels C.J."/>
            <person name="Schneider L."/>
            <person name="Shu S."/>
            <person name="Stevenson D.W."/>
            <person name="Thummler F."/>
            <person name="Tillich M."/>
            <person name="Villarreal Aguilar J.C."/>
            <person name="Widiez T."/>
            <person name="Wong G.K."/>
            <person name="Wymore A."/>
            <person name="Zhang Y."/>
            <person name="Zimmer A.D."/>
            <person name="Quatrano R.S."/>
            <person name="Mayer K.F.X."/>
            <person name="Goodstein D."/>
            <person name="Casacuberta J.M."/>
            <person name="Vandepoele K."/>
            <person name="Reski R."/>
            <person name="Cuming A.C."/>
            <person name="Tuskan G.A."/>
            <person name="Maumus F."/>
            <person name="Salse J."/>
            <person name="Schmutz J."/>
            <person name="Rensing S.A."/>
        </authorList>
    </citation>
    <scope>NUCLEOTIDE SEQUENCE [LARGE SCALE GENOMIC DNA]</scope>
    <source>
        <strain evidence="2 3">cv. Gransden 2004</strain>
    </source>
</reference>
<dbReference type="Proteomes" id="UP000006727">
    <property type="component" value="Chromosome 22"/>
</dbReference>
<dbReference type="InParanoid" id="A0A2K1IME0"/>
<reference evidence="1 3" key="1">
    <citation type="journal article" date="2008" name="Science">
        <title>The Physcomitrella genome reveals evolutionary insights into the conquest of land by plants.</title>
        <authorList>
            <person name="Rensing S."/>
            <person name="Lang D."/>
            <person name="Zimmer A."/>
            <person name="Terry A."/>
            <person name="Salamov A."/>
            <person name="Shapiro H."/>
            <person name="Nishiyama T."/>
            <person name="Perroud P.-F."/>
            <person name="Lindquist E."/>
            <person name="Kamisugi Y."/>
            <person name="Tanahashi T."/>
            <person name="Sakakibara K."/>
            <person name="Fujita T."/>
            <person name="Oishi K."/>
            <person name="Shin-I T."/>
            <person name="Kuroki Y."/>
            <person name="Toyoda A."/>
            <person name="Suzuki Y."/>
            <person name="Hashimoto A."/>
            <person name="Yamaguchi K."/>
            <person name="Sugano A."/>
            <person name="Kohara Y."/>
            <person name="Fujiyama A."/>
            <person name="Anterola A."/>
            <person name="Aoki S."/>
            <person name="Ashton N."/>
            <person name="Barbazuk W.B."/>
            <person name="Barker E."/>
            <person name="Bennetzen J."/>
            <person name="Bezanilla M."/>
            <person name="Blankenship R."/>
            <person name="Cho S.H."/>
            <person name="Dutcher S."/>
            <person name="Estelle M."/>
            <person name="Fawcett J.A."/>
            <person name="Gundlach H."/>
            <person name="Hanada K."/>
            <person name="Heyl A."/>
            <person name="Hicks K.A."/>
            <person name="Hugh J."/>
            <person name="Lohr M."/>
            <person name="Mayer K."/>
            <person name="Melkozernov A."/>
            <person name="Murata T."/>
            <person name="Nelson D."/>
            <person name="Pils B."/>
            <person name="Prigge M."/>
            <person name="Reiss B."/>
            <person name="Renner T."/>
            <person name="Rombauts S."/>
            <person name="Rushton P."/>
            <person name="Sanderfoot A."/>
            <person name="Schween G."/>
            <person name="Shiu S.-H."/>
            <person name="Stueber K."/>
            <person name="Theodoulou F.L."/>
            <person name="Tu H."/>
            <person name="Van de Peer Y."/>
            <person name="Verrier P.J."/>
            <person name="Waters E."/>
            <person name="Wood A."/>
            <person name="Yang L."/>
            <person name="Cove D."/>
            <person name="Cuming A."/>
            <person name="Hasebe M."/>
            <person name="Lucas S."/>
            <person name="Mishler D.B."/>
            <person name="Reski R."/>
            <person name="Grigoriev I."/>
            <person name="Quatrano R.S."/>
            <person name="Boore J.L."/>
        </authorList>
    </citation>
    <scope>NUCLEOTIDE SEQUENCE [LARGE SCALE GENOMIC DNA]</scope>
    <source>
        <strain evidence="2 3">cv. Gransden 2004</strain>
    </source>
</reference>
<accession>A0A2K1IME0</accession>
<dbReference type="Gramene" id="Pp3c22_5810V3.1">
    <property type="protein sequence ID" value="PAC:32903963.CDS.1"/>
    <property type="gene ID" value="Pp3c22_5810"/>
</dbReference>
<sequence>MKTHTGHPHIRHGCTEYQLIATGELLPIHFEESSSRKSWEVRYPALGFDTPRHFIDCAKLVATGELKIVNGETSIYGIDTNLIQGDKIDKCTIVSHPWIDNLVQLVETSKLEFWRNDDGSGSDG</sequence>
<protein>
    <submittedName>
        <fullName evidence="1 2">Uncharacterized protein</fullName>
    </submittedName>
</protein>
<evidence type="ECO:0000313" key="2">
    <source>
        <dbReference type="EnsemblPlants" id="PAC:32903963.CDS.1"/>
    </source>
</evidence>
<evidence type="ECO:0000313" key="3">
    <source>
        <dbReference type="Proteomes" id="UP000006727"/>
    </source>
</evidence>
<dbReference type="PaxDb" id="3218-PP1S12_369V6.1"/>
<evidence type="ECO:0000313" key="1">
    <source>
        <dbReference type="EMBL" id="PNR30447.1"/>
    </source>
</evidence>
<reference evidence="2" key="3">
    <citation type="submission" date="2020-12" db="UniProtKB">
        <authorList>
            <consortium name="EnsemblPlants"/>
        </authorList>
    </citation>
    <scope>IDENTIFICATION</scope>
</reference>
<keyword evidence="3" id="KW-1185">Reference proteome</keyword>
<gene>
    <name evidence="1" type="ORF">PHYPA_026763</name>
</gene>
<name>A0A2K1IME0_PHYPA</name>
<dbReference type="AlphaFoldDB" id="A0A2K1IME0"/>
<organism evidence="1">
    <name type="scientific">Physcomitrium patens</name>
    <name type="common">Spreading-leaved earth moss</name>
    <name type="synonym">Physcomitrella patens</name>
    <dbReference type="NCBI Taxonomy" id="3218"/>
    <lineage>
        <taxon>Eukaryota</taxon>
        <taxon>Viridiplantae</taxon>
        <taxon>Streptophyta</taxon>
        <taxon>Embryophyta</taxon>
        <taxon>Bryophyta</taxon>
        <taxon>Bryophytina</taxon>
        <taxon>Bryopsida</taxon>
        <taxon>Funariidae</taxon>
        <taxon>Funariales</taxon>
        <taxon>Funariaceae</taxon>
        <taxon>Physcomitrium</taxon>
    </lineage>
</organism>
<proteinExistence type="predicted"/>
<dbReference type="EMBL" id="ABEU02000022">
    <property type="protein sequence ID" value="PNR30447.1"/>
    <property type="molecule type" value="Genomic_DNA"/>
</dbReference>
<dbReference type="EnsemblPlants" id="Pp3c22_5810V3.1">
    <property type="protein sequence ID" value="PAC:32903963.CDS.1"/>
    <property type="gene ID" value="Pp3c22_5810"/>
</dbReference>